<comment type="caution">
    <text evidence="1">The sequence shown here is derived from an EMBL/GenBank/DDBJ whole genome shotgun (WGS) entry which is preliminary data.</text>
</comment>
<organism evidence="1 2">
    <name type="scientific">Lacihabitans lacunae</name>
    <dbReference type="NCBI Taxonomy" id="1028214"/>
    <lineage>
        <taxon>Bacteria</taxon>
        <taxon>Pseudomonadati</taxon>
        <taxon>Bacteroidota</taxon>
        <taxon>Cytophagia</taxon>
        <taxon>Cytophagales</taxon>
        <taxon>Leadbetterellaceae</taxon>
        <taxon>Lacihabitans</taxon>
    </lineage>
</organism>
<sequence length="67" mass="7567">MKRLVLNYMDVMKILDASRSSSYAIIKSIKEEYPSSKKLTGARVTIKDIANAYDLVETEIHECIKSG</sequence>
<dbReference type="Proteomes" id="UP001595616">
    <property type="component" value="Unassembled WGS sequence"/>
</dbReference>
<dbReference type="EMBL" id="JBHRYQ010000001">
    <property type="protein sequence ID" value="MFC3812848.1"/>
    <property type="molecule type" value="Genomic_DNA"/>
</dbReference>
<proteinExistence type="predicted"/>
<evidence type="ECO:0000313" key="1">
    <source>
        <dbReference type="EMBL" id="MFC3812848.1"/>
    </source>
</evidence>
<dbReference type="RefSeq" id="WP_379839754.1">
    <property type="nucleotide sequence ID" value="NZ_JBHRYQ010000001.1"/>
</dbReference>
<gene>
    <name evidence="1" type="ORF">ACFOOI_19445</name>
</gene>
<accession>A0ABV7Z3U1</accession>
<protein>
    <submittedName>
        <fullName evidence="1">Uncharacterized protein</fullName>
    </submittedName>
</protein>
<reference evidence="2" key="1">
    <citation type="journal article" date="2019" name="Int. J. Syst. Evol. Microbiol.">
        <title>The Global Catalogue of Microorganisms (GCM) 10K type strain sequencing project: providing services to taxonomists for standard genome sequencing and annotation.</title>
        <authorList>
            <consortium name="The Broad Institute Genomics Platform"/>
            <consortium name="The Broad Institute Genome Sequencing Center for Infectious Disease"/>
            <person name="Wu L."/>
            <person name="Ma J."/>
        </authorList>
    </citation>
    <scope>NUCLEOTIDE SEQUENCE [LARGE SCALE GENOMIC DNA]</scope>
    <source>
        <strain evidence="2">CECT 7956</strain>
    </source>
</reference>
<name>A0ABV7Z3U1_9BACT</name>
<keyword evidence="2" id="KW-1185">Reference proteome</keyword>
<evidence type="ECO:0000313" key="2">
    <source>
        <dbReference type="Proteomes" id="UP001595616"/>
    </source>
</evidence>